<dbReference type="Proteomes" id="UP001642464">
    <property type="component" value="Unassembled WGS sequence"/>
</dbReference>
<dbReference type="InterPro" id="IPR011990">
    <property type="entry name" value="TPR-like_helical_dom_sf"/>
</dbReference>
<accession>A0ABP0SEY2</accession>
<evidence type="ECO:0000313" key="2">
    <source>
        <dbReference type="EMBL" id="CAK9110898.1"/>
    </source>
</evidence>
<evidence type="ECO:0000256" key="1">
    <source>
        <dbReference type="SAM" id="MobiDB-lite"/>
    </source>
</evidence>
<dbReference type="Gene3D" id="1.25.40.10">
    <property type="entry name" value="Tetratricopeptide repeat domain"/>
    <property type="match status" value="1"/>
</dbReference>
<evidence type="ECO:0000313" key="3">
    <source>
        <dbReference type="Proteomes" id="UP001642464"/>
    </source>
</evidence>
<feature type="region of interest" description="Disordered" evidence="1">
    <location>
        <begin position="1"/>
        <end position="43"/>
    </location>
</feature>
<proteinExistence type="predicted"/>
<feature type="compositionally biased region" description="Polar residues" evidence="1">
    <location>
        <begin position="1"/>
        <end position="11"/>
    </location>
</feature>
<keyword evidence="3" id="KW-1185">Reference proteome</keyword>
<sequence>MADDSCSSASSLPDLEPVELAPQPDHVRPETSQHGGATDGPHILKLLTGDALHGQKEADPASIWDEEPQAAFSHWETEVKEETRRLMAQTCPDELCESELYGYPKWPPEMKDPQYFRNELMKMRNDPRQNPNHGRSMEDQEFWNEAARLPWAKVLLRKEQFWTERRNAWLQQYGKVIRGNRGRLQVAEQLEECSMELKRLVTPVLHYRVVEGLLVTALEEACELELHLSDFLEGPGRPLCLELLAACERLKHEPEKQAQMMQEELDGRLREAQDVALKEQEQQLRQQARTIIDMDGLRIALEYGQKCRKDGLVEYHRGNWDEALHSWRQGDLALRRFRAPLRCEVENGMLRELHGSVLRNLSQAALRAGCYQEALDASERAIALQGGRGLTEENAPWDVLGVGLEAAGEIDVKAWFRRHVALEALGQMQEAASCLQYIEEAAMGRADGERLRQDCQRCRDKLRQRQSRGKEEERRMLQRSLKSGVFSQQRDGCEQAGFQAPRTETLIPESSAASAEPRGGKSLTREGAAEVLEDLLLAYSDVNFVQRVDKLSQDVLFDAREFAPRLARLSFEAQEPILAKWGFEASIAGAQELRQAIKEQTARDADLKELSDKVGFRKSSQVVEVREKQQRTRSVR</sequence>
<feature type="region of interest" description="Disordered" evidence="1">
    <location>
        <begin position="498"/>
        <end position="524"/>
    </location>
</feature>
<reference evidence="2 3" key="1">
    <citation type="submission" date="2024-02" db="EMBL/GenBank/DDBJ databases">
        <authorList>
            <person name="Chen Y."/>
            <person name="Shah S."/>
            <person name="Dougan E. K."/>
            <person name="Thang M."/>
            <person name="Chan C."/>
        </authorList>
    </citation>
    <scope>NUCLEOTIDE SEQUENCE [LARGE SCALE GENOMIC DNA]</scope>
</reference>
<organism evidence="2 3">
    <name type="scientific">Durusdinium trenchii</name>
    <dbReference type="NCBI Taxonomy" id="1381693"/>
    <lineage>
        <taxon>Eukaryota</taxon>
        <taxon>Sar</taxon>
        <taxon>Alveolata</taxon>
        <taxon>Dinophyceae</taxon>
        <taxon>Suessiales</taxon>
        <taxon>Symbiodiniaceae</taxon>
        <taxon>Durusdinium</taxon>
    </lineage>
</organism>
<comment type="caution">
    <text evidence="2">The sequence shown here is derived from an EMBL/GenBank/DDBJ whole genome shotgun (WGS) entry which is preliminary data.</text>
</comment>
<name>A0ABP0SEY2_9DINO</name>
<gene>
    <name evidence="2" type="ORF">SCF082_LOCUS51497</name>
</gene>
<protein>
    <recommendedName>
        <fullName evidence="4">Protein C10</fullName>
    </recommendedName>
</protein>
<dbReference type="EMBL" id="CAXAMM010043607">
    <property type="protein sequence ID" value="CAK9110898.1"/>
    <property type="molecule type" value="Genomic_DNA"/>
</dbReference>
<evidence type="ECO:0008006" key="4">
    <source>
        <dbReference type="Google" id="ProtNLM"/>
    </source>
</evidence>
<dbReference type="SUPFAM" id="SSF48452">
    <property type="entry name" value="TPR-like"/>
    <property type="match status" value="1"/>
</dbReference>